<feature type="domain" description="N-acetyltransferase" evidence="1">
    <location>
        <begin position="22"/>
        <end position="173"/>
    </location>
</feature>
<evidence type="ECO:0000259" key="1">
    <source>
        <dbReference type="PROSITE" id="PS51186"/>
    </source>
</evidence>
<dbReference type="GO" id="GO:0016747">
    <property type="term" value="F:acyltransferase activity, transferring groups other than amino-acyl groups"/>
    <property type="evidence" value="ECO:0007669"/>
    <property type="project" value="InterPro"/>
</dbReference>
<protein>
    <submittedName>
        <fullName evidence="2">Acetyltransferase</fullName>
    </submittedName>
</protein>
<keyword evidence="2" id="KW-0808">Transferase</keyword>
<dbReference type="OrthoDB" id="423921at2"/>
<dbReference type="InterPro" id="IPR000182">
    <property type="entry name" value="GNAT_dom"/>
</dbReference>
<evidence type="ECO:0000313" key="3">
    <source>
        <dbReference type="Proteomes" id="UP000190626"/>
    </source>
</evidence>
<dbReference type="Pfam" id="PF00583">
    <property type="entry name" value="Acetyltransf_1"/>
    <property type="match status" value="1"/>
</dbReference>
<dbReference type="STRING" id="1469647.BC351_05195"/>
<dbReference type="RefSeq" id="WP_079415221.1">
    <property type="nucleotide sequence ID" value="NZ_MBTG01000023.1"/>
</dbReference>
<dbReference type="SUPFAM" id="SSF55729">
    <property type="entry name" value="Acyl-CoA N-acyltransferases (Nat)"/>
    <property type="match status" value="1"/>
</dbReference>
<proteinExistence type="predicted"/>
<dbReference type="Proteomes" id="UP000190626">
    <property type="component" value="Unassembled WGS sequence"/>
</dbReference>
<comment type="caution">
    <text evidence="2">The sequence shown here is derived from an EMBL/GenBank/DDBJ whole genome shotgun (WGS) entry which is preliminary data.</text>
</comment>
<dbReference type="Gene3D" id="3.40.630.30">
    <property type="match status" value="1"/>
</dbReference>
<keyword evidence="3" id="KW-1185">Reference proteome</keyword>
<dbReference type="EMBL" id="MBTG01000023">
    <property type="protein sequence ID" value="OPH53275.1"/>
    <property type="molecule type" value="Genomic_DNA"/>
</dbReference>
<gene>
    <name evidence="2" type="ORF">BC351_05195</name>
</gene>
<sequence length="175" mass="20025">MGNLTPASIISLPWRIVPLTDTHCKELCTWHYPAPYELYNWPSWDTMQKEQSEFADLLIRAEQYRGIVDDEGTLTGFAQFFPIVGVTRLGLGLRPDLCGKGSGLGTQFVQLLIQEAQRRAPKQEIDLEVLVWNERAIQTYQRAGFTLTDTYDKWTPTGVSAFHCMVYRSENRAYS</sequence>
<dbReference type="PROSITE" id="PS51186">
    <property type="entry name" value="GNAT"/>
    <property type="match status" value="1"/>
</dbReference>
<name>A0A1V4HEW4_9BACL</name>
<evidence type="ECO:0000313" key="2">
    <source>
        <dbReference type="EMBL" id="OPH53275.1"/>
    </source>
</evidence>
<dbReference type="InterPro" id="IPR016181">
    <property type="entry name" value="Acyl_CoA_acyltransferase"/>
</dbReference>
<dbReference type="AlphaFoldDB" id="A0A1V4HEW4"/>
<organism evidence="2 3">
    <name type="scientific">Paenibacillus ferrarius</name>
    <dbReference type="NCBI Taxonomy" id="1469647"/>
    <lineage>
        <taxon>Bacteria</taxon>
        <taxon>Bacillati</taxon>
        <taxon>Bacillota</taxon>
        <taxon>Bacilli</taxon>
        <taxon>Bacillales</taxon>
        <taxon>Paenibacillaceae</taxon>
        <taxon>Paenibacillus</taxon>
    </lineage>
</organism>
<reference evidence="3" key="1">
    <citation type="submission" date="2016-07" db="EMBL/GenBank/DDBJ databases">
        <authorList>
            <person name="Florea S."/>
            <person name="Webb J.S."/>
            <person name="Jaromczyk J."/>
            <person name="Schardl C.L."/>
        </authorList>
    </citation>
    <scope>NUCLEOTIDE SEQUENCE [LARGE SCALE GENOMIC DNA]</scope>
    <source>
        <strain evidence="3">CY1</strain>
    </source>
</reference>
<accession>A0A1V4HEW4</accession>